<sequence length="121" mass="13895">MNWYLLALKKYFDFSGRSRRKEYWMFALFNIIFSIVLTFIDGMFGTINLETGMGLFSGLYALAVFIPGLALTVRRLHDINKSGWWLLILLVPIIGVITIFVFCVLDSKTEENSWGMSPKLA</sequence>
<accession>A8H834</accession>
<dbReference type="EMBL" id="CP000851">
    <property type="protein sequence ID" value="ABV88721.1"/>
    <property type="molecule type" value="Genomic_DNA"/>
</dbReference>
<dbReference type="InterPro" id="IPR008523">
    <property type="entry name" value="DUF805"/>
</dbReference>
<evidence type="ECO:0000256" key="1">
    <source>
        <dbReference type="SAM" id="Phobius"/>
    </source>
</evidence>
<dbReference type="Pfam" id="PF05656">
    <property type="entry name" value="DUF805"/>
    <property type="match status" value="1"/>
</dbReference>
<dbReference type="PANTHER" id="PTHR34980">
    <property type="entry name" value="INNER MEMBRANE PROTEIN-RELATED-RELATED"/>
    <property type="match status" value="1"/>
</dbReference>
<dbReference type="KEGG" id="spl:Spea_3408"/>
<keyword evidence="3" id="KW-1185">Reference proteome</keyword>
<gene>
    <name evidence="2" type="ordered locus">Spea_3408</name>
</gene>
<dbReference type="HOGENOM" id="CLU_093674_4_1_6"/>
<dbReference type="PANTHER" id="PTHR34980:SF2">
    <property type="entry name" value="INNER MEMBRANE PROTEIN YHAH-RELATED"/>
    <property type="match status" value="1"/>
</dbReference>
<keyword evidence="1" id="KW-0472">Membrane</keyword>
<evidence type="ECO:0000313" key="2">
    <source>
        <dbReference type="EMBL" id="ABV88721.1"/>
    </source>
</evidence>
<keyword evidence="1" id="KW-1133">Transmembrane helix</keyword>
<organism evidence="2 3">
    <name type="scientific">Shewanella pealeana (strain ATCC 700345 / ANG-SQ1)</name>
    <dbReference type="NCBI Taxonomy" id="398579"/>
    <lineage>
        <taxon>Bacteria</taxon>
        <taxon>Pseudomonadati</taxon>
        <taxon>Pseudomonadota</taxon>
        <taxon>Gammaproteobacteria</taxon>
        <taxon>Alteromonadales</taxon>
        <taxon>Shewanellaceae</taxon>
        <taxon>Shewanella</taxon>
    </lineage>
</organism>
<feature type="transmembrane region" description="Helical" evidence="1">
    <location>
        <begin position="84"/>
        <end position="105"/>
    </location>
</feature>
<evidence type="ECO:0008006" key="4">
    <source>
        <dbReference type="Google" id="ProtNLM"/>
    </source>
</evidence>
<dbReference type="Proteomes" id="UP000002608">
    <property type="component" value="Chromosome"/>
</dbReference>
<protein>
    <recommendedName>
        <fullName evidence="4">DUF805 domain-containing protein</fullName>
    </recommendedName>
</protein>
<keyword evidence="1" id="KW-0812">Transmembrane</keyword>
<proteinExistence type="predicted"/>
<dbReference type="RefSeq" id="WP_012156620.1">
    <property type="nucleotide sequence ID" value="NC_009901.1"/>
</dbReference>
<dbReference type="eggNOG" id="COG3152">
    <property type="taxonomic scope" value="Bacteria"/>
</dbReference>
<dbReference type="AlphaFoldDB" id="A8H834"/>
<name>A8H834_SHEPA</name>
<dbReference type="OrthoDB" id="9812349at2"/>
<evidence type="ECO:0000313" key="3">
    <source>
        <dbReference type="Proteomes" id="UP000002608"/>
    </source>
</evidence>
<feature type="transmembrane region" description="Helical" evidence="1">
    <location>
        <begin position="23"/>
        <end position="47"/>
    </location>
</feature>
<dbReference type="STRING" id="398579.Spea_3408"/>
<reference evidence="2 3" key="1">
    <citation type="submission" date="2007-10" db="EMBL/GenBank/DDBJ databases">
        <title>Complete sequence of Shewanella pealeana ATCC 700345.</title>
        <authorList>
            <consortium name="US DOE Joint Genome Institute"/>
            <person name="Copeland A."/>
            <person name="Lucas S."/>
            <person name="Lapidus A."/>
            <person name="Barry K."/>
            <person name="Glavina del Rio T."/>
            <person name="Dalin E."/>
            <person name="Tice H."/>
            <person name="Pitluck S."/>
            <person name="Chertkov O."/>
            <person name="Brettin T."/>
            <person name="Bruce D."/>
            <person name="Detter J.C."/>
            <person name="Han C."/>
            <person name="Schmutz J."/>
            <person name="Larimer F."/>
            <person name="Land M."/>
            <person name="Hauser L."/>
            <person name="Kyrpides N."/>
            <person name="Kim E."/>
            <person name="Zhao J.-S.Z."/>
            <person name="Manno D."/>
            <person name="Hawari J."/>
            <person name="Richardson P."/>
        </authorList>
    </citation>
    <scope>NUCLEOTIDE SEQUENCE [LARGE SCALE GENOMIC DNA]</scope>
    <source>
        <strain evidence="3">ATCC 700345 / ANG-SQ1</strain>
    </source>
</reference>
<dbReference type="GO" id="GO:0005886">
    <property type="term" value="C:plasma membrane"/>
    <property type="evidence" value="ECO:0007669"/>
    <property type="project" value="TreeGrafter"/>
</dbReference>
<feature type="transmembrane region" description="Helical" evidence="1">
    <location>
        <begin position="53"/>
        <end position="72"/>
    </location>
</feature>